<organism evidence="8 9">
    <name type="scientific">Conexibacter stalactiti</name>
    <dbReference type="NCBI Taxonomy" id="1940611"/>
    <lineage>
        <taxon>Bacteria</taxon>
        <taxon>Bacillati</taxon>
        <taxon>Actinomycetota</taxon>
        <taxon>Thermoleophilia</taxon>
        <taxon>Solirubrobacterales</taxon>
        <taxon>Conexibacteraceae</taxon>
        <taxon>Conexibacter</taxon>
    </lineage>
</organism>
<proteinExistence type="inferred from homology"/>
<dbReference type="InterPro" id="IPR013249">
    <property type="entry name" value="RNA_pol_sigma70_r4_t2"/>
</dbReference>
<accession>A0ABU4HQ04</accession>
<dbReference type="Gene3D" id="1.10.1740.10">
    <property type="match status" value="1"/>
</dbReference>
<keyword evidence="5" id="KW-0804">Transcription</keyword>
<evidence type="ECO:0000313" key="9">
    <source>
        <dbReference type="Proteomes" id="UP001284601"/>
    </source>
</evidence>
<keyword evidence="3" id="KW-0731">Sigma factor</keyword>
<dbReference type="InterPro" id="IPR039425">
    <property type="entry name" value="RNA_pol_sigma-70-like"/>
</dbReference>
<evidence type="ECO:0000259" key="7">
    <source>
        <dbReference type="Pfam" id="PF08281"/>
    </source>
</evidence>
<dbReference type="Gene3D" id="1.10.10.10">
    <property type="entry name" value="Winged helix-like DNA-binding domain superfamily/Winged helix DNA-binding domain"/>
    <property type="match status" value="1"/>
</dbReference>
<evidence type="ECO:0000256" key="5">
    <source>
        <dbReference type="ARBA" id="ARBA00023163"/>
    </source>
</evidence>
<dbReference type="PANTHER" id="PTHR43133">
    <property type="entry name" value="RNA POLYMERASE ECF-TYPE SIGMA FACTO"/>
    <property type="match status" value="1"/>
</dbReference>
<dbReference type="NCBIfam" id="TIGR02937">
    <property type="entry name" value="sigma70-ECF"/>
    <property type="match status" value="1"/>
</dbReference>
<keyword evidence="2" id="KW-0805">Transcription regulation</keyword>
<keyword evidence="4" id="KW-0238">DNA-binding</keyword>
<dbReference type="SUPFAM" id="SSF88946">
    <property type="entry name" value="Sigma2 domain of RNA polymerase sigma factors"/>
    <property type="match status" value="1"/>
</dbReference>
<name>A0ABU4HQ04_9ACTN</name>
<dbReference type="PANTHER" id="PTHR43133:SF8">
    <property type="entry name" value="RNA POLYMERASE SIGMA FACTOR HI_1459-RELATED"/>
    <property type="match status" value="1"/>
</dbReference>
<dbReference type="InterPro" id="IPR013324">
    <property type="entry name" value="RNA_pol_sigma_r3/r4-like"/>
</dbReference>
<comment type="caution">
    <text evidence="8">The sequence shown here is derived from an EMBL/GenBank/DDBJ whole genome shotgun (WGS) entry which is preliminary data.</text>
</comment>
<dbReference type="RefSeq" id="WP_318597128.1">
    <property type="nucleotide sequence ID" value="NZ_JAWSTH010000022.1"/>
</dbReference>
<dbReference type="InterPro" id="IPR014284">
    <property type="entry name" value="RNA_pol_sigma-70_dom"/>
</dbReference>
<dbReference type="Pfam" id="PF08281">
    <property type="entry name" value="Sigma70_r4_2"/>
    <property type="match status" value="1"/>
</dbReference>
<evidence type="ECO:0000256" key="4">
    <source>
        <dbReference type="ARBA" id="ARBA00023125"/>
    </source>
</evidence>
<keyword evidence="9" id="KW-1185">Reference proteome</keyword>
<dbReference type="EMBL" id="JAWSTH010000022">
    <property type="protein sequence ID" value="MDW5594809.1"/>
    <property type="molecule type" value="Genomic_DNA"/>
</dbReference>
<dbReference type="Proteomes" id="UP001284601">
    <property type="component" value="Unassembled WGS sequence"/>
</dbReference>
<dbReference type="InterPro" id="IPR013325">
    <property type="entry name" value="RNA_pol_sigma_r2"/>
</dbReference>
<reference evidence="8 9" key="2">
    <citation type="submission" date="2023-10" db="EMBL/GenBank/DDBJ databases">
        <authorList>
            <person name="Han X.F."/>
        </authorList>
    </citation>
    <scope>NUCLEOTIDE SEQUENCE [LARGE SCALE GENOMIC DNA]</scope>
    <source>
        <strain evidence="8 9">KCTC 39840</strain>
    </source>
</reference>
<evidence type="ECO:0000313" key="8">
    <source>
        <dbReference type="EMBL" id="MDW5594809.1"/>
    </source>
</evidence>
<comment type="similarity">
    <text evidence="1">Belongs to the sigma-70 factor family. ECF subfamily.</text>
</comment>
<dbReference type="CDD" id="cd06171">
    <property type="entry name" value="Sigma70_r4"/>
    <property type="match status" value="1"/>
</dbReference>
<sequence length="199" mass="21980">MGRQGTEQRPPLPRAGERSDEQLLAACAEDPEAFAAFYRRHVGPVLAYVHGRTGRAELAADVCAETFARALERAAQYDAARGPARGWLFAIGSSVLVDGFRRGQVEDRARRRLGIPPRELTDRDLERIEELIDARSGPDPSALVADLPAEQREALLARIVEERSYAEIAASLKVSQAVVRQRVSRGLSALRSQLKEEPR</sequence>
<feature type="domain" description="RNA polymerase sigma-70 region 2" evidence="6">
    <location>
        <begin position="37"/>
        <end position="103"/>
    </location>
</feature>
<gene>
    <name evidence="8" type="ORF">R7226_10700</name>
</gene>
<reference evidence="9" key="1">
    <citation type="submission" date="2023-07" db="EMBL/GenBank/DDBJ databases">
        <title>Conexibacter stalactiti sp. nov., isolated from stalactites in a lava cave and emended description of the genus Conexibacter.</title>
        <authorList>
            <person name="Lee S.D."/>
        </authorList>
    </citation>
    <scope>NUCLEOTIDE SEQUENCE [LARGE SCALE GENOMIC DNA]</scope>
    <source>
        <strain evidence="9">KCTC 39840</strain>
    </source>
</reference>
<dbReference type="InterPro" id="IPR007627">
    <property type="entry name" value="RNA_pol_sigma70_r2"/>
</dbReference>
<dbReference type="Pfam" id="PF04542">
    <property type="entry name" value="Sigma70_r2"/>
    <property type="match status" value="1"/>
</dbReference>
<evidence type="ECO:0000256" key="1">
    <source>
        <dbReference type="ARBA" id="ARBA00010641"/>
    </source>
</evidence>
<evidence type="ECO:0000256" key="3">
    <source>
        <dbReference type="ARBA" id="ARBA00023082"/>
    </source>
</evidence>
<dbReference type="SUPFAM" id="SSF88659">
    <property type="entry name" value="Sigma3 and sigma4 domains of RNA polymerase sigma factors"/>
    <property type="match status" value="1"/>
</dbReference>
<evidence type="ECO:0000256" key="2">
    <source>
        <dbReference type="ARBA" id="ARBA00023015"/>
    </source>
</evidence>
<protein>
    <submittedName>
        <fullName evidence="8">Sigma-70 family RNA polymerase sigma factor</fullName>
    </submittedName>
</protein>
<feature type="domain" description="RNA polymerase sigma factor 70 region 4 type 2" evidence="7">
    <location>
        <begin position="143"/>
        <end position="190"/>
    </location>
</feature>
<dbReference type="InterPro" id="IPR036388">
    <property type="entry name" value="WH-like_DNA-bd_sf"/>
</dbReference>
<evidence type="ECO:0000259" key="6">
    <source>
        <dbReference type="Pfam" id="PF04542"/>
    </source>
</evidence>